<protein>
    <submittedName>
        <fullName evidence="7">23S rRNA (Uracil(1939)-C(5))-methyltransferase RlmD</fullName>
        <ecNumber evidence="7">2.1.1.190</ecNumber>
    </submittedName>
</protein>
<keyword evidence="8" id="KW-1185">Reference proteome</keyword>
<accession>A0A3B7N085</accession>
<dbReference type="PROSITE" id="PS01231">
    <property type="entry name" value="TRMA_2"/>
    <property type="match status" value="1"/>
</dbReference>
<reference evidence="7 8" key="1">
    <citation type="submission" date="2018-09" db="EMBL/GenBank/DDBJ databases">
        <title>Genome sequencing of strain 6GH32-13.</title>
        <authorList>
            <person name="Weon H.-Y."/>
            <person name="Heo J."/>
            <person name="Kwon S.-W."/>
        </authorList>
    </citation>
    <scope>NUCLEOTIDE SEQUENCE [LARGE SCALE GENOMIC DNA]</scope>
    <source>
        <strain evidence="7 8">5GH32-13</strain>
    </source>
</reference>
<dbReference type="CDD" id="cd02440">
    <property type="entry name" value="AdoMet_MTases"/>
    <property type="match status" value="1"/>
</dbReference>
<dbReference type="GO" id="GO:0070041">
    <property type="term" value="F:rRNA (uridine-C5-)-methyltransferase activity"/>
    <property type="evidence" value="ECO:0007669"/>
    <property type="project" value="TreeGrafter"/>
</dbReference>
<dbReference type="EMBL" id="CP032157">
    <property type="protein sequence ID" value="AXY78766.1"/>
    <property type="molecule type" value="Genomic_DNA"/>
</dbReference>
<evidence type="ECO:0000256" key="4">
    <source>
        <dbReference type="PROSITE-ProRule" id="PRU01024"/>
    </source>
</evidence>
<dbReference type="SUPFAM" id="SSF53335">
    <property type="entry name" value="S-adenosyl-L-methionine-dependent methyltransferases"/>
    <property type="match status" value="1"/>
</dbReference>
<dbReference type="SUPFAM" id="SSF50249">
    <property type="entry name" value="Nucleic acid-binding proteins"/>
    <property type="match status" value="1"/>
</dbReference>
<dbReference type="Gene3D" id="2.40.50.140">
    <property type="entry name" value="Nucleic acid-binding proteins"/>
    <property type="match status" value="1"/>
</dbReference>
<dbReference type="GO" id="GO:0070475">
    <property type="term" value="P:rRNA base methylation"/>
    <property type="evidence" value="ECO:0007669"/>
    <property type="project" value="TreeGrafter"/>
</dbReference>
<evidence type="ECO:0000259" key="6">
    <source>
        <dbReference type="PROSITE" id="PS50926"/>
    </source>
</evidence>
<proteinExistence type="inferred from homology"/>
<dbReference type="InterPro" id="IPR010280">
    <property type="entry name" value="U5_MeTrfase_fam"/>
</dbReference>
<feature type="binding site" evidence="4">
    <location>
        <position position="327"/>
    </location>
    <ligand>
        <name>S-adenosyl-L-methionine</name>
        <dbReference type="ChEBI" id="CHEBI:59789"/>
    </ligand>
</feature>
<dbReference type="InterPro" id="IPR012340">
    <property type="entry name" value="NA-bd_OB-fold"/>
</dbReference>
<evidence type="ECO:0000256" key="2">
    <source>
        <dbReference type="ARBA" id="ARBA00022679"/>
    </source>
</evidence>
<name>A0A3B7N085_9BACT</name>
<dbReference type="OrthoDB" id="9804590at2"/>
<dbReference type="AlphaFoldDB" id="A0A3B7N085"/>
<comment type="similarity">
    <text evidence="4">Belongs to the class I-like SAM-binding methyltransferase superfamily. RNA M5U methyltransferase family.</text>
</comment>
<evidence type="ECO:0000256" key="1">
    <source>
        <dbReference type="ARBA" id="ARBA00022603"/>
    </source>
</evidence>
<dbReference type="InterPro" id="IPR029063">
    <property type="entry name" value="SAM-dependent_MTases_sf"/>
</dbReference>
<evidence type="ECO:0000256" key="3">
    <source>
        <dbReference type="ARBA" id="ARBA00022691"/>
    </source>
</evidence>
<dbReference type="InterPro" id="IPR002792">
    <property type="entry name" value="TRAM_dom"/>
</dbReference>
<dbReference type="InterPro" id="IPR030391">
    <property type="entry name" value="MeTrfase_TrmA_CS"/>
</dbReference>
<keyword evidence="2 4" id="KW-0808">Transferase</keyword>
<keyword evidence="3 4" id="KW-0949">S-adenosyl-L-methionine</keyword>
<evidence type="ECO:0000313" key="7">
    <source>
        <dbReference type="EMBL" id="AXY78766.1"/>
    </source>
</evidence>
<dbReference type="Proteomes" id="UP000263900">
    <property type="component" value="Chromosome"/>
</dbReference>
<dbReference type="EC" id="2.1.1.190" evidence="7"/>
<feature type="domain" description="TRAM" evidence="6">
    <location>
        <begin position="1"/>
        <end position="60"/>
    </location>
</feature>
<dbReference type="PANTHER" id="PTHR11061:SF30">
    <property type="entry name" value="TRNA (URACIL(54)-C(5))-METHYLTRANSFERASE"/>
    <property type="match status" value="1"/>
</dbReference>
<evidence type="ECO:0000256" key="5">
    <source>
        <dbReference type="PROSITE-ProRule" id="PRU10015"/>
    </source>
</evidence>
<feature type="binding site" evidence="4">
    <location>
        <position position="298"/>
    </location>
    <ligand>
        <name>S-adenosyl-L-methionine</name>
        <dbReference type="ChEBI" id="CHEBI:59789"/>
    </ligand>
</feature>
<dbReference type="Pfam" id="PF01938">
    <property type="entry name" value="TRAM"/>
    <property type="match status" value="1"/>
</dbReference>
<dbReference type="PROSITE" id="PS01230">
    <property type="entry name" value="TRMA_1"/>
    <property type="match status" value="1"/>
</dbReference>
<dbReference type="Gene3D" id="2.40.50.1070">
    <property type="match status" value="1"/>
</dbReference>
<feature type="binding site" evidence="4">
    <location>
        <position position="348"/>
    </location>
    <ligand>
        <name>S-adenosyl-L-methionine</name>
        <dbReference type="ChEBI" id="CHEBI:59789"/>
    </ligand>
</feature>
<gene>
    <name evidence="7" type="primary">rlmD</name>
    <name evidence="7" type="ORF">D3H65_24275</name>
</gene>
<dbReference type="PROSITE" id="PS51687">
    <property type="entry name" value="SAM_MT_RNA_M5U"/>
    <property type="match status" value="1"/>
</dbReference>
<dbReference type="KEGG" id="pseg:D3H65_24275"/>
<evidence type="ECO:0000313" key="8">
    <source>
        <dbReference type="Proteomes" id="UP000263900"/>
    </source>
</evidence>
<feature type="active site" description="Nucleophile" evidence="4">
    <location>
        <position position="424"/>
    </location>
</feature>
<dbReference type="Gene3D" id="3.40.50.150">
    <property type="entry name" value="Vaccinia Virus protein VP39"/>
    <property type="match status" value="1"/>
</dbReference>
<keyword evidence="1 4" id="KW-0489">Methyltransferase</keyword>
<feature type="binding site" evidence="4">
    <location>
        <position position="397"/>
    </location>
    <ligand>
        <name>S-adenosyl-L-methionine</name>
        <dbReference type="ChEBI" id="CHEBI:59789"/>
    </ligand>
</feature>
<dbReference type="PROSITE" id="PS50926">
    <property type="entry name" value="TRAM"/>
    <property type="match status" value="1"/>
</dbReference>
<organism evidence="7 8">
    <name type="scientific">Paraflavitalea soli</name>
    <dbReference type="NCBI Taxonomy" id="2315862"/>
    <lineage>
        <taxon>Bacteria</taxon>
        <taxon>Pseudomonadati</taxon>
        <taxon>Bacteroidota</taxon>
        <taxon>Chitinophagia</taxon>
        <taxon>Chitinophagales</taxon>
        <taxon>Chitinophagaceae</taxon>
        <taxon>Paraflavitalea</taxon>
    </lineage>
</organism>
<dbReference type="PANTHER" id="PTHR11061">
    <property type="entry name" value="RNA M5U METHYLTRANSFERASE"/>
    <property type="match status" value="1"/>
</dbReference>
<dbReference type="InterPro" id="IPR030390">
    <property type="entry name" value="MeTrfase_TrmA_AS"/>
</dbReference>
<dbReference type="RefSeq" id="WP_119054642.1">
    <property type="nucleotide sequence ID" value="NZ_CP032157.1"/>
</dbReference>
<dbReference type="FunFam" id="3.40.50.150:FF:000009">
    <property type="entry name" value="23S rRNA (Uracil(1939)-C(5))-methyltransferase RlmD"/>
    <property type="match status" value="1"/>
</dbReference>
<feature type="active site" evidence="5">
    <location>
        <position position="424"/>
    </location>
</feature>
<sequence>MRKKNVVLQKLVVQDYAAEGKALAKIDGKVVFISGAVPGDVVDVRLSKNKKEWAEGKAVHFYAFSKDRVSPFCEHFGVCGGCKWQMLPYAKQLEYKQHEVEQNLRRIGKVELPPIAAIAGCESTERYRNKLEFTFSNRRYLLPDEIANATAIDQESALGFHVPRLFDKVIDINTCHLMAEPTNAIKNTIRRFAMEQGYSFYDIREHQGWLRTLIIRVCTTGEVMVNVCFGYHDQEALTRLFDHLLATVPGITTLLYTINPKKNDTIYDLQPRAYYGKGYITEKLEGLRFKIGPKSFFQTNTRQGERLYEITRDFAELTGKETVYDLYCGTGSIGLFVSQQAAKIIGVEVIAEAIEDAKENAALNNIEHAQFFAGDVIDICNDAFFAHHGKPDVIITDPPRAGMHEKLVQKILDMEAPLVVYVSCNPATQARDLNKLDEKYVVTRVQPVDMFPHTHHIENVVQLKLRNQDITFVTSKTAL</sequence>
<dbReference type="NCBIfam" id="TIGR00479">
    <property type="entry name" value="rumA"/>
    <property type="match status" value="1"/>
</dbReference>
<dbReference type="Pfam" id="PF05958">
    <property type="entry name" value="tRNA_U5-meth_tr"/>
    <property type="match status" value="1"/>
</dbReference>